<gene>
    <name evidence="3" type="ORF">EVAR_103332_1</name>
</gene>
<feature type="compositionally biased region" description="Basic and acidic residues" evidence="1">
    <location>
        <begin position="911"/>
        <end position="930"/>
    </location>
</feature>
<comment type="caution">
    <text evidence="3">The sequence shown here is derived from an EMBL/GenBank/DDBJ whole genome shotgun (WGS) entry which is preliminary data.</text>
</comment>
<feature type="region of interest" description="Disordered" evidence="1">
    <location>
        <begin position="110"/>
        <end position="129"/>
    </location>
</feature>
<feature type="region of interest" description="Disordered" evidence="1">
    <location>
        <begin position="781"/>
        <end position="816"/>
    </location>
</feature>
<feature type="compositionally biased region" description="Basic and acidic residues" evidence="1">
    <location>
        <begin position="42"/>
        <end position="56"/>
    </location>
</feature>
<evidence type="ECO:0000259" key="2">
    <source>
        <dbReference type="Pfam" id="PF12510"/>
    </source>
</evidence>
<protein>
    <recommendedName>
        <fullName evidence="2">Smoothelin domain-containing protein</fullName>
    </recommendedName>
</protein>
<evidence type="ECO:0000313" key="3">
    <source>
        <dbReference type="EMBL" id="GBP83451.1"/>
    </source>
</evidence>
<feature type="domain" description="Smoothelin" evidence="2">
    <location>
        <begin position="77"/>
        <end position="109"/>
    </location>
</feature>
<organism evidence="3 4">
    <name type="scientific">Eumeta variegata</name>
    <name type="common">Bagworm moth</name>
    <name type="synonym">Eumeta japonica</name>
    <dbReference type="NCBI Taxonomy" id="151549"/>
    <lineage>
        <taxon>Eukaryota</taxon>
        <taxon>Metazoa</taxon>
        <taxon>Ecdysozoa</taxon>
        <taxon>Arthropoda</taxon>
        <taxon>Hexapoda</taxon>
        <taxon>Insecta</taxon>
        <taxon>Pterygota</taxon>
        <taxon>Neoptera</taxon>
        <taxon>Endopterygota</taxon>
        <taxon>Lepidoptera</taxon>
        <taxon>Glossata</taxon>
        <taxon>Ditrysia</taxon>
        <taxon>Tineoidea</taxon>
        <taxon>Psychidae</taxon>
        <taxon>Oiketicinae</taxon>
        <taxon>Eumeta</taxon>
    </lineage>
</organism>
<feature type="compositionally biased region" description="Pro residues" evidence="1">
    <location>
        <begin position="656"/>
        <end position="666"/>
    </location>
</feature>
<dbReference type="EMBL" id="BGZK01001622">
    <property type="protein sequence ID" value="GBP83451.1"/>
    <property type="molecule type" value="Genomic_DNA"/>
</dbReference>
<feature type="compositionally biased region" description="Polar residues" evidence="1">
    <location>
        <begin position="795"/>
        <end position="814"/>
    </location>
</feature>
<dbReference type="InterPro" id="IPR022189">
    <property type="entry name" value="SMTN"/>
</dbReference>
<feature type="compositionally biased region" description="Basic residues" evidence="1">
    <location>
        <begin position="239"/>
        <end position="249"/>
    </location>
</feature>
<feature type="region of interest" description="Disordered" evidence="1">
    <location>
        <begin position="235"/>
        <end position="299"/>
    </location>
</feature>
<proteinExistence type="predicted"/>
<feature type="region of interest" description="Disordered" evidence="1">
    <location>
        <begin position="31"/>
        <end position="56"/>
    </location>
</feature>
<accession>A0A4C1Z3V4</accession>
<name>A0A4C1Z3V4_EUMVA</name>
<feature type="region of interest" description="Disordered" evidence="1">
    <location>
        <begin position="908"/>
        <end position="992"/>
    </location>
</feature>
<evidence type="ECO:0000256" key="1">
    <source>
        <dbReference type="SAM" id="MobiDB-lite"/>
    </source>
</evidence>
<dbReference type="OrthoDB" id="7488182at2759"/>
<dbReference type="Pfam" id="PF12510">
    <property type="entry name" value="Smoothelin"/>
    <property type="match status" value="1"/>
</dbReference>
<dbReference type="AlphaFoldDB" id="A0A4C1Z3V4"/>
<feature type="region of interest" description="Disordered" evidence="1">
    <location>
        <begin position="654"/>
        <end position="673"/>
    </location>
</feature>
<evidence type="ECO:0000313" key="4">
    <source>
        <dbReference type="Proteomes" id="UP000299102"/>
    </source>
</evidence>
<feature type="compositionally biased region" description="Low complexity" evidence="1">
    <location>
        <begin position="277"/>
        <end position="289"/>
    </location>
</feature>
<reference evidence="3 4" key="1">
    <citation type="journal article" date="2019" name="Commun. Biol.">
        <title>The bagworm genome reveals a unique fibroin gene that provides high tensile strength.</title>
        <authorList>
            <person name="Kono N."/>
            <person name="Nakamura H."/>
            <person name="Ohtoshi R."/>
            <person name="Tomita M."/>
            <person name="Numata K."/>
            <person name="Arakawa K."/>
        </authorList>
    </citation>
    <scope>NUCLEOTIDE SEQUENCE [LARGE SCALE GENOMIC DNA]</scope>
</reference>
<dbReference type="Proteomes" id="UP000299102">
    <property type="component" value="Unassembled WGS sequence"/>
</dbReference>
<sequence length="1096" mass="120370">MICGECEPRNKNLCCVYGGIAGNKRYALQTSSGSGLPQCSGDRIDSNVDKKEKGTERVRCVQTTQPVSGHDDPLDPALWDERLLRQQLEESNDYEERRQLRARLRALMADQEGEPSASQPAPQAGERDSDHMLSINATGTSTAEGAASADVADESADPRGESLLLPLLQGLLSDGGDRLLAGLGSAGADVVADVRRSLARLRAALAPPTAHPNAQALLTLADRLEDALDAADRLDGCKRKPRRRPRSQRHTVGVTQEELEKARLAVDRDQLDGLTNTDQSQSPVSTPTTDPTPPRDDATRLSYHSAVHVKQKAPPIAHSVSYESTPIVNRDAQLVPRRDMNRTDTYRHSIADVDRRPFAQRNGIAAIAQKFDAQVETVATRKGPPLMTQRTPNHFEVNREEAKKIPTTLYRPPPPSYNFAAPPADDTPTPRPLANRRARMKRANTIDIPKPMGTHLLNGNDEKNNSRISAAFVPEFQPQTDNDRKFVAFMQKNEDTRPPWSRGTVQMNWSNRFGNIKNTFESREAQDEHFRTGFVPALSTKKFWKVNDENTTRTPAMPPTSPAAPVPPPRLAKTSFSELQRGYTNGENLSTDAPSPKPFVAKPIPVNQFSHAPMSAFKPPKKLTSPTGTPAHVWSPPSIISPRPSPVHNVLNSPFSPAPPGPPTPPTSIVEDRPRKMSNSFLNRFETVDPAIGSSASTLHLNKDKCMNHTTSPVWPPAAPRSNYPIKAIPNQNELIAPELVKKIDVIQARENECDAFSPSVDVRKLQIEFYEKQIREKNRRDPTIVTNGYHEGGTNRTHSRTFLTPPTSASTAAPGSLPFIPLQQTPDIEKARAHKIDYLPDVVMNNKQSNLSDNEPVEYRTVTRVMRGPISQQATITGGVRTRYDDSPRANVGTTAAKNLKGVLQKFSAAKKDVPTQMEKKNRQERENNRPQVVVPPVSSRESDLVCRPPPVLKYENTSRSPPARTIVSSDSSDGGGRGSARSTPSPGGRFGARRVVARANSMQLLTVPKLYEGGVARDEVTDKRRTVEAYFSGKTSPNVNMVMPRGPSIAARGPRSTGGFALGRSRTMPTVTELQFLDESNTEDAFEDLVSALA</sequence>
<keyword evidence="4" id="KW-1185">Reference proteome</keyword>
<feature type="compositionally biased region" description="Basic and acidic residues" evidence="1">
    <location>
        <begin position="258"/>
        <end position="271"/>
    </location>
</feature>
<feature type="compositionally biased region" description="Low complexity" evidence="1">
    <location>
        <begin position="931"/>
        <end position="941"/>
    </location>
</feature>